<dbReference type="GO" id="GO:0006310">
    <property type="term" value="P:DNA recombination"/>
    <property type="evidence" value="ECO:0007669"/>
    <property type="project" value="UniProtKB-KW"/>
</dbReference>
<protein>
    <submittedName>
        <fullName evidence="9">Integrase arm-type DNA-binding domain-containing protein</fullName>
    </submittedName>
</protein>
<dbReference type="InterPro" id="IPR025166">
    <property type="entry name" value="Integrase_DNA_bind_dom"/>
</dbReference>
<dbReference type="InterPro" id="IPR011010">
    <property type="entry name" value="DNA_brk_join_enz"/>
</dbReference>
<dbReference type="InterPro" id="IPR002104">
    <property type="entry name" value="Integrase_catalytic"/>
</dbReference>
<comment type="similarity">
    <text evidence="1">Belongs to the 'phage' integrase family.</text>
</comment>
<dbReference type="Proteomes" id="UP001234916">
    <property type="component" value="Chromosome"/>
</dbReference>
<feature type="region of interest" description="Disordered" evidence="6">
    <location>
        <begin position="87"/>
        <end position="108"/>
    </location>
</feature>
<evidence type="ECO:0000259" key="7">
    <source>
        <dbReference type="PROSITE" id="PS51898"/>
    </source>
</evidence>
<evidence type="ECO:0000256" key="2">
    <source>
        <dbReference type="ARBA" id="ARBA00022908"/>
    </source>
</evidence>
<feature type="domain" description="Tyr recombinase" evidence="7">
    <location>
        <begin position="220"/>
        <end position="403"/>
    </location>
</feature>
<dbReference type="CDD" id="cd00801">
    <property type="entry name" value="INT_P4_C"/>
    <property type="match status" value="1"/>
</dbReference>
<evidence type="ECO:0000259" key="8">
    <source>
        <dbReference type="PROSITE" id="PS51900"/>
    </source>
</evidence>
<keyword evidence="4" id="KW-0233">DNA recombination</keyword>
<reference evidence="9" key="1">
    <citation type="journal article" date="2023" name="Nat. Microbiol.">
        <title>Enrichment and characterization of a nitric oxide-reducing microbial community in a continuous bioreactor.</title>
        <authorList>
            <person name="Garrido-Amador P."/>
            <person name="Stortenbeker N."/>
            <person name="Wessels H.J.C.T."/>
            <person name="Speth D.R."/>
            <person name="Garcia-Heredia I."/>
            <person name="Kartal B."/>
        </authorList>
    </citation>
    <scope>NUCLEOTIDE SEQUENCE</scope>
    <source>
        <strain evidence="9">MAG1</strain>
    </source>
</reference>
<evidence type="ECO:0000313" key="9">
    <source>
        <dbReference type="EMBL" id="WIM06849.1"/>
    </source>
</evidence>
<dbReference type="PANTHER" id="PTHR30629">
    <property type="entry name" value="PROPHAGE INTEGRASE"/>
    <property type="match status" value="1"/>
</dbReference>
<proteinExistence type="inferred from homology"/>
<dbReference type="Gene3D" id="3.30.160.390">
    <property type="entry name" value="Integrase, DNA-binding domain"/>
    <property type="match status" value="1"/>
</dbReference>
<dbReference type="PROSITE" id="PS51900">
    <property type="entry name" value="CB"/>
    <property type="match status" value="1"/>
</dbReference>
<name>A0AA49FNG4_9PROT</name>
<keyword evidence="3 5" id="KW-0238">DNA-binding</keyword>
<evidence type="ECO:0000256" key="3">
    <source>
        <dbReference type="ARBA" id="ARBA00023125"/>
    </source>
</evidence>
<dbReference type="InterPro" id="IPR053876">
    <property type="entry name" value="Phage_int_M"/>
</dbReference>
<dbReference type="GO" id="GO:0003677">
    <property type="term" value="F:DNA binding"/>
    <property type="evidence" value="ECO:0007669"/>
    <property type="project" value="UniProtKB-UniRule"/>
</dbReference>
<dbReference type="AlphaFoldDB" id="A0AA49FNG4"/>
<keyword evidence="2" id="KW-0229">DNA integration</keyword>
<dbReference type="PANTHER" id="PTHR30629:SF2">
    <property type="entry name" value="PROPHAGE INTEGRASE INTS-RELATED"/>
    <property type="match status" value="1"/>
</dbReference>
<evidence type="ECO:0000256" key="5">
    <source>
        <dbReference type="PROSITE-ProRule" id="PRU01248"/>
    </source>
</evidence>
<organism evidence="9">
    <name type="scientific">Candidatus Nitricoxidivorans perseverans</name>
    <dbReference type="NCBI Taxonomy" id="2975601"/>
    <lineage>
        <taxon>Bacteria</taxon>
        <taxon>Pseudomonadati</taxon>
        <taxon>Pseudomonadota</taxon>
        <taxon>Betaproteobacteria</taxon>
        <taxon>Nitrosomonadales</taxon>
        <taxon>Sterolibacteriaceae</taxon>
        <taxon>Candidatus Nitricoxidivorans</taxon>
    </lineage>
</organism>
<dbReference type="EMBL" id="CP107246">
    <property type="protein sequence ID" value="WIM06849.1"/>
    <property type="molecule type" value="Genomic_DNA"/>
</dbReference>
<dbReference type="InterPro" id="IPR050808">
    <property type="entry name" value="Phage_Integrase"/>
</dbReference>
<dbReference type="PROSITE" id="PS51898">
    <property type="entry name" value="TYR_RECOMBINASE"/>
    <property type="match status" value="1"/>
</dbReference>
<dbReference type="Pfam" id="PF13356">
    <property type="entry name" value="Arm-DNA-bind_3"/>
    <property type="match status" value="1"/>
</dbReference>
<dbReference type="InterPro" id="IPR044068">
    <property type="entry name" value="CB"/>
</dbReference>
<dbReference type="Gene3D" id="1.10.443.10">
    <property type="entry name" value="Intergrase catalytic core"/>
    <property type="match status" value="1"/>
</dbReference>
<gene>
    <name evidence="9" type="ORF">OHM77_06170</name>
</gene>
<evidence type="ECO:0000256" key="6">
    <source>
        <dbReference type="SAM" id="MobiDB-lite"/>
    </source>
</evidence>
<dbReference type="InterPro" id="IPR010998">
    <property type="entry name" value="Integrase_recombinase_N"/>
</dbReference>
<evidence type="ECO:0000256" key="4">
    <source>
        <dbReference type="ARBA" id="ARBA00023172"/>
    </source>
</evidence>
<feature type="region of interest" description="Disordered" evidence="6">
    <location>
        <begin position="1"/>
        <end position="25"/>
    </location>
</feature>
<dbReference type="InterPro" id="IPR038488">
    <property type="entry name" value="Integrase_DNA-bd_sf"/>
</dbReference>
<dbReference type="GO" id="GO:0015074">
    <property type="term" value="P:DNA integration"/>
    <property type="evidence" value="ECO:0007669"/>
    <property type="project" value="UniProtKB-KW"/>
</dbReference>
<dbReference type="InterPro" id="IPR013762">
    <property type="entry name" value="Integrase-like_cat_sf"/>
</dbReference>
<feature type="compositionally biased region" description="Basic and acidic residues" evidence="6">
    <location>
        <begin position="96"/>
        <end position="108"/>
    </location>
</feature>
<feature type="domain" description="Core-binding (CB)" evidence="8">
    <location>
        <begin position="113"/>
        <end position="194"/>
    </location>
</feature>
<dbReference type="KEGG" id="npv:OHM77_06170"/>
<dbReference type="Gene3D" id="1.10.150.130">
    <property type="match status" value="1"/>
</dbReference>
<accession>A0AA49FNG4</accession>
<dbReference type="Pfam" id="PF00589">
    <property type="entry name" value="Phage_integrase"/>
    <property type="match status" value="1"/>
</dbReference>
<dbReference type="Pfam" id="PF22022">
    <property type="entry name" value="Phage_int_M"/>
    <property type="match status" value="1"/>
</dbReference>
<sequence>MLTDTAIRKAKPGQKPIEGKDGKPGFEAVNGPYKLADEKGLFLLVTPSGGKWWRMKYRYAGKEKLLALGTYPDVSLKDARERREEARKLLANGTDPGEKRKADKNKRREVAANSFEAIGREWYAMTAPTMADSTKEKLLRRLEVDVYPVIGSRPIAELSAPDLLAVIRRIKSRGALDIAKRMHNACGRIFRYAVGEGHCTRDPSRDIELKDILPPSDVKHHSSVKDPKAVGDLLRAIEGFTGAFVTRCALRLAPLVFVRPGELRHAEWTEFDFDKAEWRIPAAKMKMGEQHIVPLSAQAIAILQEIKPLTGHGDYVFPSERGGSRPMSENTVNAALRRLGYTNDEMTGHGFRSMASTLLHEQQYPHAVIERQLAHGERNKVSASYNFAEYLPERRKMMQEWADYLDKLKAGAEVIKLPRAA</sequence>
<dbReference type="SUPFAM" id="SSF56349">
    <property type="entry name" value="DNA breaking-rejoining enzymes"/>
    <property type="match status" value="1"/>
</dbReference>
<evidence type="ECO:0000256" key="1">
    <source>
        <dbReference type="ARBA" id="ARBA00008857"/>
    </source>
</evidence>